<sequence>MQGVDSRQSERIKRMPNTPVLAAAEGLPILTSPSPLLETFDRHAHAYAVDSAAWTAVGDFEDAPQIWAMPEARVQCGRTLLGRDDEGKEIWQPSYCYSVESITKRIEERRDNHLSMYSGDRNKALRADVEAQYARVLKEKLDQFAAVEADRKRIEDECGYTQAMEAARGTSAVVKEIGNHRETEARGDQDYLQEG</sequence>
<dbReference type="Proteomes" id="UP000078507">
    <property type="component" value="Unassembled WGS sequence"/>
</dbReference>
<name>A0A178XVK4_SINSA</name>
<reference evidence="1 2" key="1">
    <citation type="submission" date="2015-11" db="EMBL/GenBank/DDBJ databases">
        <title>Ensifer anhuiense sp. nov., an effective nitrogen fixation bacterium with Glycine soja.</title>
        <authorList>
            <person name="Yan H."/>
            <person name="Chen W."/>
        </authorList>
    </citation>
    <scope>NUCLEOTIDE SEQUENCE [LARGE SCALE GENOMIC DNA]</scope>
    <source>
        <strain evidence="1 2">LMG 7837</strain>
    </source>
</reference>
<evidence type="ECO:0000313" key="1">
    <source>
        <dbReference type="EMBL" id="OAP39261.1"/>
    </source>
</evidence>
<evidence type="ECO:0000313" key="2">
    <source>
        <dbReference type="Proteomes" id="UP000078507"/>
    </source>
</evidence>
<dbReference type="AlphaFoldDB" id="A0A178XVK4"/>
<keyword evidence="2" id="KW-1185">Reference proteome</keyword>
<gene>
    <name evidence="1" type="ORF">ATB98_02920</name>
</gene>
<accession>A0A178XVK4</accession>
<dbReference type="EMBL" id="LNQB01000092">
    <property type="protein sequence ID" value="OAP39261.1"/>
    <property type="molecule type" value="Genomic_DNA"/>
</dbReference>
<protein>
    <submittedName>
        <fullName evidence="1">Uncharacterized protein</fullName>
    </submittedName>
</protein>
<organism evidence="1 2">
    <name type="scientific">Sinorhizobium saheli</name>
    <dbReference type="NCBI Taxonomy" id="36856"/>
    <lineage>
        <taxon>Bacteria</taxon>
        <taxon>Pseudomonadati</taxon>
        <taxon>Pseudomonadota</taxon>
        <taxon>Alphaproteobacteria</taxon>
        <taxon>Hyphomicrobiales</taxon>
        <taxon>Rhizobiaceae</taxon>
        <taxon>Sinorhizobium/Ensifer group</taxon>
        <taxon>Sinorhizobium</taxon>
    </lineage>
</organism>
<comment type="caution">
    <text evidence="1">The sequence shown here is derived from an EMBL/GenBank/DDBJ whole genome shotgun (WGS) entry which is preliminary data.</text>
</comment>
<proteinExistence type="predicted"/>